<dbReference type="Gene3D" id="2.10.110.10">
    <property type="entry name" value="Cysteine Rich Protein"/>
    <property type="match status" value="1"/>
</dbReference>
<dbReference type="PROSITE" id="PS50021">
    <property type="entry name" value="CH"/>
    <property type="match status" value="1"/>
</dbReference>
<feature type="region of interest" description="Disordered" evidence="23">
    <location>
        <begin position="1535"/>
        <end position="2045"/>
    </location>
</feature>
<protein>
    <recommendedName>
        <fullName evidence="5">F-actin monooxygenase</fullName>
        <ecNumber evidence="5">1.14.13.225</ecNumber>
    </recommendedName>
</protein>
<keyword evidence="9 21" id="KW-0479">Metal-binding</keyword>
<dbReference type="SUPFAM" id="SSF47576">
    <property type="entry name" value="Calponin-homology domain, CH-domain"/>
    <property type="match status" value="1"/>
</dbReference>
<dbReference type="Gene3D" id="3.50.50.60">
    <property type="entry name" value="FAD/NAD(P)-binding domain"/>
    <property type="match status" value="1"/>
</dbReference>
<dbReference type="InterPro" id="IPR050540">
    <property type="entry name" value="F-actin_Monoox_Mical"/>
</dbReference>
<dbReference type="Gene3D" id="1.10.418.10">
    <property type="entry name" value="Calponin-like domain"/>
    <property type="match status" value="1"/>
</dbReference>
<proteinExistence type="inferred from homology"/>
<dbReference type="PROSITE" id="PS00478">
    <property type="entry name" value="LIM_DOMAIN_1"/>
    <property type="match status" value="1"/>
</dbReference>
<dbReference type="Proteomes" id="UP000694910">
    <property type="component" value="Unplaced"/>
</dbReference>
<dbReference type="Pfam" id="PF00307">
    <property type="entry name" value="CH"/>
    <property type="match status" value="1"/>
</dbReference>
<feature type="compositionally biased region" description="Basic and acidic residues" evidence="23">
    <location>
        <begin position="1921"/>
        <end position="1930"/>
    </location>
</feature>
<dbReference type="PANTHER" id="PTHR23167">
    <property type="entry name" value="CALPONIN HOMOLOGY DOMAIN-CONTAINING PROTEIN DDB_G0272472-RELATED"/>
    <property type="match status" value="1"/>
</dbReference>
<dbReference type="SMART" id="SM00033">
    <property type="entry name" value="CH"/>
    <property type="match status" value="1"/>
</dbReference>
<dbReference type="PRINTS" id="PR00420">
    <property type="entry name" value="RNGMNOXGNASE"/>
</dbReference>
<evidence type="ECO:0000256" key="7">
    <source>
        <dbReference type="ARBA" id="ARBA00022490"/>
    </source>
</evidence>
<evidence type="ECO:0000256" key="8">
    <source>
        <dbReference type="ARBA" id="ARBA00022630"/>
    </source>
</evidence>
<evidence type="ECO:0000259" key="26">
    <source>
        <dbReference type="PROSITE" id="PS51848"/>
    </source>
</evidence>
<keyword evidence="8" id="KW-0285">Flavoprotein</keyword>
<dbReference type="InterPro" id="IPR036188">
    <property type="entry name" value="FAD/NAD-bd_sf"/>
</dbReference>
<organism evidence="27 28">
    <name type="scientific">Ceratotherium simum simum</name>
    <name type="common">Southern white rhinoceros</name>
    <dbReference type="NCBI Taxonomy" id="73337"/>
    <lineage>
        <taxon>Eukaryota</taxon>
        <taxon>Metazoa</taxon>
        <taxon>Chordata</taxon>
        <taxon>Craniata</taxon>
        <taxon>Vertebrata</taxon>
        <taxon>Euteleostomi</taxon>
        <taxon>Mammalia</taxon>
        <taxon>Eutheria</taxon>
        <taxon>Laurasiatheria</taxon>
        <taxon>Perissodactyla</taxon>
        <taxon>Rhinocerotidae</taxon>
        <taxon>Ceratotherium</taxon>
    </lineage>
</organism>
<feature type="region of interest" description="Disordered" evidence="23">
    <location>
        <begin position="1260"/>
        <end position="1313"/>
    </location>
</feature>
<evidence type="ECO:0000256" key="3">
    <source>
        <dbReference type="ARBA" id="ARBA00004245"/>
    </source>
</evidence>
<dbReference type="InterPro" id="IPR022735">
    <property type="entry name" value="bMERB_dom"/>
</dbReference>
<feature type="compositionally biased region" description="Basic and acidic residues" evidence="23">
    <location>
        <begin position="1123"/>
        <end position="1133"/>
    </location>
</feature>
<feature type="compositionally biased region" description="Acidic residues" evidence="23">
    <location>
        <begin position="1138"/>
        <end position="1166"/>
    </location>
</feature>
<dbReference type="PANTHER" id="PTHR23167:SF51">
    <property type="entry name" value="[F-ACTIN]-MONOOXYGENASE MICAL3"/>
    <property type="match status" value="1"/>
</dbReference>
<evidence type="ECO:0000256" key="1">
    <source>
        <dbReference type="ARBA" id="ARBA00001974"/>
    </source>
</evidence>
<keyword evidence="27" id="KW-1185">Reference proteome</keyword>
<evidence type="ECO:0000256" key="2">
    <source>
        <dbReference type="ARBA" id="ARBA00004123"/>
    </source>
</evidence>
<evidence type="ECO:0000256" key="17">
    <source>
        <dbReference type="ARBA" id="ARBA00023203"/>
    </source>
</evidence>
<feature type="region of interest" description="Disordered" evidence="23">
    <location>
        <begin position="1222"/>
        <end position="1244"/>
    </location>
</feature>
<feature type="compositionally biased region" description="Polar residues" evidence="23">
    <location>
        <begin position="1633"/>
        <end position="1651"/>
    </location>
</feature>
<feature type="compositionally biased region" description="Low complexity" evidence="23">
    <location>
        <begin position="1882"/>
        <end position="1902"/>
    </location>
</feature>
<dbReference type="InterPro" id="IPR001715">
    <property type="entry name" value="CH_dom"/>
</dbReference>
<evidence type="ECO:0000256" key="23">
    <source>
        <dbReference type="SAM" id="MobiDB-lite"/>
    </source>
</evidence>
<keyword evidence="14" id="KW-0503">Monooxygenase</keyword>
<dbReference type="SUPFAM" id="SSF57716">
    <property type="entry name" value="Glucocorticoid receptor-like (DNA-binding domain)"/>
    <property type="match status" value="1"/>
</dbReference>
<keyword evidence="18" id="KW-0206">Cytoskeleton</keyword>
<dbReference type="RefSeq" id="XP_014649395.1">
    <property type="nucleotide sequence ID" value="XM_014793909.1"/>
</dbReference>
<comment type="similarity">
    <text evidence="4">Belongs to the Mical family.</text>
</comment>
<feature type="domain" description="Calponin-homology (CH)" evidence="24">
    <location>
        <begin position="518"/>
        <end position="624"/>
    </location>
</feature>
<dbReference type="CDD" id="cd09439">
    <property type="entry name" value="LIM_Mical"/>
    <property type="match status" value="1"/>
</dbReference>
<keyword evidence="15 21" id="KW-0440">LIM domain</keyword>
<feature type="compositionally biased region" description="Basic residues" evidence="23">
    <location>
        <begin position="1903"/>
        <end position="1920"/>
    </location>
</feature>
<comment type="subcellular location">
    <subcellularLocation>
        <location evidence="3">Cytoplasm</location>
        <location evidence="3">Cytoskeleton</location>
    </subcellularLocation>
    <subcellularLocation>
        <location evidence="2">Nucleus</location>
    </subcellularLocation>
</comment>
<dbReference type="Pfam" id="PF00412">
    <property type="entry name" value="LIM"/>
    <property type="match status" value="1"/>
</dbReference>
<evidence type="ECO:0000256" key="20">
    <source>
        <dbReference type="ARBA" id="ARBA00049522"/>
    </source>
</evidence>
<feature type="region of interest" description="Disordered" evidence="23">
    <location>
        <begin position="734"/>
        <end position="835"/>
    </location>
</feature>
<feature type="compositionally biased region" description="Low complexity" evidence="23">
    <location>
        <begin position="1968"/>
        <end position="1977"/>
    </location>
</feature>
<feature type="region of interest" description="Disordered" evidence="23">
    <location>
        <begin position="1454"/>
        <end position="1500"/>
    </location>
</feature>
<evidence type="ECO:0000256" key="18">
    <source>
        <dbReference type="ARBA" id="ARBA00023212"/>
    </source>
</evidence>
<feature type="compositionally biased region" description="Basic and acidic residues" evidence="23">
    <location>
        <begin position="1604"/>
        <end position="1619"/>
    </location>
</feature>
<comment type="catalytic activity">
    <reaction evidence="20">
        <text>L-methionyl-[F-actin] + NADPH + O2 + H(+) = L-methionyl-(R)-S-oxide-[F-actin] + NADP(+) + H2O</text>
        <dbReference type="Rhea" id="RHEA:51308"/>
        <dbReference type="Rhea" id="RHEA-COMP:12953"/>
        <dbReference type="Rhea" id="RHEA-COMP:12956"/>
        <dbReference type="ChEBI" id="CHEBI:15377"/>
        <dbReference type="ChEBI" id="CHEBI:15378"/>
        <dbReference type="ChEBI" id="CHEBI:15379"/>
        <dbReference type="ChEBI" id="CHEBI:16044"/>
        <dbReference type="ChEBI" id="CHEBI:45764"/>
        <dbReference type="ChEBI" id="CHEBI:57783"/>
        <dbReference type="ChEBI" id="CHEBI:58349"/>
        <dbReference type="EC" id="1.14.13.225"/>
    </reaction>
</comment>
<keyword evidence="13" id="KW-0560">Oxidoreductase</keyword>
<feature type="region of interest" description="Disordered" evidence="23">
    <location>
        <begin position="982"/>
        <end position="1038"/>
    </location>
</feature>
<gene>
    <name evidence="28" type="primary">LOC101402822</name>
</gene>
<feature type="compositionally biased region" description="Basic and acidic residues" evidence="23">
    <location>
        <begin position="823"/>
        <end position="835"/>
    </location>
</feature>
<feature type="compositionally biased region" description="Low complexity" evidence="23">
    <location>
        <begin position="1620"/>
        <end position="1632"/>
    </location>
</feature>
<feature type="compositionally biased region" description="Basic and acidic residues" evidence="23">
    <location>
        <begin position="1675"/>
        <end position="1684"/>
    </location>
</feature>
<sequence>MEERKNETTNQAHVLFDRFVQATTCKGTLKAFQELCDHLELKPKDYRSFYHKLKSKLNYWKAKALWAKLDKRGSHKDYKKGKACTNTKCLIIGAGPCGLRTAIDLSLLGAKVVVIEKRDAFSRNNVLHLWPFTIHDLRSLGAKKFYGKFCAGAIDHISIRQLQLILLKVALILGIEIHVNVEFQGLVQPPEDQENERIGWRALVHPKTHPVSEYEFEVIIGGDGRRNTLEGFRRKEFRGKLAIAITANFINRNTTAEAKVEEISGVAFIFNQKFFQELREATGIDLENIVYYKDDTHYFVMTAKKQSLLDKGVILHDYADTELLLSRENVDQEALLSYAREAADFSTQQQLPSLDFAINHYGQPDVAMFDFTCMYASENAALVREQNGHQLLVALVGDSLLEPFWPMGTGIARGFLAAMDSAWMVRSWSLGTSPLEVLAERESVYRLLPQTTPENVSKNFSQYSIDPVTRYPNINVNFLRPSQVRHLYDTGETKVIHLEMENLVNSRTTPKLTRNESVARSSKLLGWCQRQTDGYPGVNVTDLTMSWKSGLALCAIIHRYRPDLIDFDSLDEQNVEKNNQLAFDIAEKELGISPIMTGKEMASVGEPDKLSMVMYLTQFYEMFKDSLPSSDALALNAEEKAVLIASTKSPISFLSKLGQTISRKRSPKDKKEKDLDGAGKRRKTSQSEEEEAPGGHRGGRPTLVSTLTDRRMDVALGNQNKVKYMATQLLAKFEENAPPQSTGVRRQPTQERGVSQPSCCLPEQGRSAPTPQWKQRREKERSRTCPKKVIALSPPPTPLPYQARCGQQTYRDLDADSGGKQSPHHERPEPEPSRRFFVDQWELSLSLRSSNRPASPSSDSLRQKYIKMYTGGVSSLAEQIANQLQRKEQPKTLLDKKDLGSIKKEFPQNLGGSDTCYFCQKRVYVMERLSAEGKFFHRSCFKCEHCAATLRLSAYAYDIEDGKFYCKPHYCYRLSGSAQRKRPAVAPLSGKEARGPLQDGPTADASGRASTGASPAERTPDSRVNGLEEPSIAKRLRGTPERIELENYRLSVKQAEELEEVPEETQAEHNLSSVLDKGTEEDVASSSSESEMEEEEEEPPLPTSDLGGVPWKEAVRIHALLKGKSEEELEALKSYEPGNEEEEEESEEEEEEEYEEEEEESSEEGEYCPLDRELLQGQWLRHLSEEEDTGTCKAGSRRLQQIMNPADPLEIQADVHWTHIREKGEEEQVAPTSESSASRVPDLPSIRRAAVQAWLETVSGVPFDENDLEEDVDSEAAEIEGEAAENGDTGDTGAELDDDQHWSDDVPSDAETELRLQHRAAVVAELELRVSENEEEPPPASPRCQERGPSQLSSPTRSPEEQPVLSSPVHSPKAEGAQSPLASVAATGRSPQELLFPEPLLPRAEPRAEAPADQKAVPSPIRSQPVALPEARTPASPVSSQCLSLLAASTPPTQLPICSQPQPSSEATIPSPTKSPICFQPVPAKTSTPLTPLPVKNQGDAKDRLGSLLAVDEALKRNDLVAEFWMKSAEIRRSLGLTPVDRSKGPEPSYPSPAFKPVSLKSYSVEKSPQGEGLHLLKPPPVPKRLGLPKSDGDQPSLPTPKSPSDRELKSSHEERRDLSSSSGLGLQGSSSNMKTLGSQSFNTSDSTMLTPPSSPPPPPPPDEEPATLQRKLHQMYECKEAEPKALVMPLPPPATFMRPPREPAQPPREELRKSFVESVEEIPFADDVEDTYDDKTEDSSLQEKFFTPPSCWSHSEKPLHPPLAKENGRLPTQGNGVQPQKRGLPLVSPEAKELAEERMRAREKSVKSQALRDAMAKQLSRMKEMEMAAGTSRPPGGTARKASTALSKDREVGPQSPKRPVLRGPEEPTLKREATSKEVLSPPSDSGGPDGSVTSSEGSSGKSKKRSSLFSPRRNKKEKKSQGEGRPPERPSPSLLEEAAAKPKSLWKSVFSGYKKGKKKKGEDRSCSSTPSSRTTVDSGKHRMSPVMRAGLQLGRQLSFSEDSDLSSDDILERSSQKSRRESISVPHALAFRRSHASKPRTYTEEELNAKLTRRVQKAARRQAKQEELKRLHRAQIIQRQLEQVEEKQRQLEERGVAVEKALRGEAVEPSGGTPRRRPLSFCPCCVQEGMGKKDDPKLMQEWFKLVQEKNAMVRYESELMIFARELELEDRQSRLQQELRERMAVEDHLKTEEELSEEKKILNEMLDVVEQRDALVALLEEQRLREKEEDKDLEAVMLSKGFSLNWS</sequence>
<keyword evidence="10" id="KW-0274">FAD</keyword>
<evidence type="ECO:0000259" key="24">
    <source>
        <dbReference type="PROSITE" id="PS50021"/>
    </source>
</evidence>
<evidence type="ECO:0000259" key="25">
    <source>
        <dbReference type="PROSITE" id="PS50023"/>
    </source>
</evidence>
<feature type="compositionally biased region" description="Low complexity" evidence="23">
    <location>
        <begin position="1393"/>
        <end position="1403"/>
    </location>
</feature>
<feature type="compositionally biased region" description="Acidic residues" evidence="23">
    <location>
        <begin position="1719"/>
        <end position="1733"/>
    </location>
</feature>
<evidence type="ECO:0000313" key="28">
    <source>
        <dbReference type="RefSeq" id="XP_014649395.1"/>
    </source>
</evidence>
<evidence type="ECO:0000256" key="4">
    <source>
        <dbReference type="ARBA" id="ARBA00008223"/>
    </source>
</evidence>
<dbReference type="Pfam" id="PF12130">
    <property type="entry name" value="bMERB_dom"/>
    <property type="match status" value="1"/>
</dbReference>
<feature type="domain" description="LIM zinc-binding" evidence="25">
    <location>
        <begin position="914"/>
        <end position="976"/>
    </location>
</feature>
<dbReference type="SMART" id="SM01203">
    <property type="entry name" value="DUF3585"/>
    <property type="match status" value="1"/>
</dbReference>
<evidence type="ECO:0000256" key="19">
    <source>
        <dbReference type="ARBA" id="ARBA00023242"/>
    </source>
</evidence>
<keyword evidence="17" id="KW-0009">Actin-binding</keyword>
<accession>A0ABM1DC64</accession>
<dbReference type="Pfam" id="PF01494">
    <property type="entry name" value="FAD_binding_3"/>
    <property type="match status" value="1"/>
</dbReference>
<dbReference type="PROSITE" id="PS50023">
    <property type="entry name" value="LIM_DOMAIN_2"/>
    <property type="match status" value="1"/>
</dbReference>
<evidence type="ECO:0000256" key="12">
    <source>
        <dbReference type="ARBA" id="ARBA00022857"/>
    </source>
</evidence>
<evidence type="ECO:0000256" key="9">
    <source>
        <dbReference type="ARBA" id="ARBA00022723"/>
    </source>
</evidence>
<keyword evidence="7" id="KW-0963">Cytoplasm</keyword>
<dbReference type="SUPFAM" id="SSF51905">
    <property type="entry name" value="FAD/NAD(P)-binding domain"/>
    <property type="match status" value="1"/>
</dbReference>
<evidence type="ECO:0000256" key="15">
    <source>
        <dbReference type="ARBA" id="ARBA00023038"/>
    </source>
</evidence>
<dbReference type="SMART" id="SM00132">
    <property type="entry name" value="LIM"/>
    <property type="match status" value="1"/>
</dbReference>
<evidence type="ECO:0000256" key="21">
    <source>
        <dbReference type="PROSITE-ProRule" id="PRU00125"/>
    </source>
</evidence>
<feature type="region of interest" description="Disordered" evidence="23">
    <location>
        <begin position="661"/>
        <end position="706"/>
    </location>
</feature>
<comment type="cofactor">
    <cofactor evidence="1">
        <name>FAD</name>
        <dbReference type="ChEBI" id="CHEBI:57692"/>
    </cofactor>
</comment>
<keyword evidence="6" id="KW-0268">Exocytosis</keyword>
<name>A0ABM1DC64_CERSS</name>
<feature type="compositionally biased region" description="Polar residues" evidence="23">
    <location>
        <begin position="1454"/>
        <end position="1474"/>
    </location>
</feature>
<feature type="coiled-coil region" evidence="22">
    <location>
        <begin position="2050"/>
        <end position="2103"/>
    </location>
</feature>
<feature type="compositionally biased region" description="Basic and acidic residues" evidence="23">
    <location>
        <begin position="1865"/>
        <end position="1877"/>
    </location>
</feature>
<dbReference type="InterPro" id="IPR057494">
    <property type="entry name" value="Rossman_Mical"/>
</dbReference>
<evidence type="ECO:0000256" key="14">
    <source>
        <dbReference type="ARBA" id="ARBA00023033"/>
    </source>
</evidence>
<feature type="region of interest" description="Disordered" evidence="23">
    <location>
        <begin position="1058"/>
        <end position="1109"/>
    </location>
</feature>
<keyword evidence="16 22" id="KW-0175">Coiled coil</keyword>
<feature type="region of interest" description="Disordered" evidence="23">
    <location>
        <begin position="1327"/>
        <end position="1435"/>
    </location>
</feature>
<evidence type="ECO:0000256" key="16">
    <source>
        <dbReference type="ARBA" id="ARBA00023054"/>
    </source>
</evidence>
<feature type="compositionally biased region" description="Basic and acidic residues" evidence="23">
    <location>
        <begin position="2012"/>
        <end position="2024"/>
    </location>
</feature>
<feature type="compositionally biased region" description="Acidic residues" evidence="23">
    <location>
        <begin position="1090"/>
        <end position="1099"/>
    </location>
</feature>
<feature type="compositionally biased region" description="Acidic residues" evidence="23">
    <location>
        <begin position="1264"/>
        <end position="1285"/>
    </location>
</feature>
<dbReference type="EC" id="1.14.13.225" evidence="5"/>
<evidence type="ECO:0000256" key="22">
    <source>
        <dbReference type="SAM" id="Coils"/>
    </source>
</evidence>
<feature type="region of interest" description="Disordered" evidence="23">
    <location>
        <begin position="1122"/>
        <end position="1207"/>
    </location>
</feature>
<evidence type="ECO:0000256" key="10">
    <source>
        <dbReference type="ARBA" id="ARBA00022827"/>
    </source>
</evidence>
<evidence type="ECO:0000256" key="6">
    <source>
        <dbReference type="ARBA" id="ARBA00022483"/>
    </source>
</evidence>
<dbReference type="InterPro" id="IPR002938">
    <property type="entry name" value="FAD-bd"/>
</dbReference>
<reference evidence="28" key="1">
    <citation type="submission" date="2025-08" db="UniProtKB">
        <authorList>
            <consortium name="RefSeq"/>
        </authorList>
    </citation>
    <scope>IDENTIFICATION</scope>
</reference>
<feature type="compositionally biased region" description="Basic and acidic residues" evidence="23">
    <location>
        <begin position="669"/>
        <end position="679"/>
    </location>
</feature>
<feature type="compositionally biased region" description="Basic and acidic residues" evidence="23">
    <location>
        <begin position="1791"/>
        <end position="1807"/>
    </location>
</feature>
<evidence type="ECO:0000256" key="5">
    <source>
        <dbReference type="ARBA" id="ARBA00012709"/>
    </source>
</evidence>
<keyword evidence="11 21" id="KW-0862">Zinc</keyword>
<dbReference type="PROSITE" id="PS51848">
    <property type="entry name" value="BMERB"/>
    <property type="match status" value="1"/>
</dbReference>
<dbReference type="InterPro" id="IPR036872">
    <property type="entry name" value="CH_dom_sf"/>
</dbReference>
<keyword evidence="12" id="KW-0521">NADP</keyword>
<dbReference type="CDD" id="cd21251">
    <property type="entry name" value="CH_MICAL3"/>
    <property type="match status" value="1"/>
</dbReference>
<dbReference type="InterPro" id="IPR001781">
    <property type="entry name" value="Znf_LIM"/>
</dbReference>
<feature type="domain" description="BMERB" evidence="26">
    <location>
        <begin position="2066"/>
        <end position="2237"/>
    </location>
</feature>
<keyword evidence="19" id="KW-0539">Nucleus</keyword>
<evidence type="ECO:0000256" key="11">
    <source>
        <dbReference type="ARBA" id="ARBA00022833"/>
    </source>
</evidence>
<feature type="coiled-coil region" evidence="22">
    <location>
        <begin position="2187"/>
        <end position="2214"/>
    </location>
</feature>
<dbReference type="Pfam" id="PF25413">
    <property type="entry name" value="Rossman_Mical"/>
    <property type="match status" value="1"/>
</dbReference>
<evidence type="ECO:0000313" key="27">
    <source>
        <dbReference type="Proteomes" id="UP000694910"/>
    </source>
</evidence>
<evidence type="ECO:0000256" key="13">
    <source>
        <dbReference type="ARBA" id="ARBA00023002"/>
    </source>
</evidence>
<feature type="compositionally biased region" description="Polar residues" evidence="23">
    <location>
        <begin position="1348"/>
        <end position="1357"/>
    </location>
</feature>
<dbReference type="GeneID" id="101402822"/>